<comment type="caution">
    <text evidence="2">The sequence shown here is derived from an EMBL/GenBank/DDBJ whole genome shotgun (WGS) entry which is preliminary data.</text>
</comment>
<proteinExistence type="predicted"/>
<dbReference type="Gene3D" id="3.30.1360.70">
    <property type="entry name" value="Arginyl tRNA synthetase N-terminal domain"/>
    <property type="match status" value="1"/>
</dbReference>
<dbReference type="GO" id="GO:0006420">
    <property type="term" value="P:arginyl-tRNA aminoacylation"/>
    <property type="evidence" value="ECO:0007669"/>
    <property type="project" value="InterPro"/>
</dbReference>
<name>A0A964BS21_9CYAN</name>
<organism evidence="2 3">
    <name type="scientific">Waterburya agarophytonicola KI4</name>
    <dbReference type="NCBI Taxonomy" id="2874699"/>
    <lineage>
        <taxon>Bacteria</taxon>
        <taxon>Bacillati</taxon>
        <taxon>Cyanobacteriota</taxon>
        <taxon>Cyanophyceae</taxon>
        <taxon>Pleurocapsales</taxon>
        <taxon>Hyellaceae</taxon>
        <taxon>Waterburya</taxon>
        <taxon>Waterburya agarophytonicola</taxon>
    </lineage>
</organism>
<dbReference type="GO" id="GO:0005737">
    <property type="term" value="C:cytoplasm"/>
    <property type="evidence" value="ECO:0007669"/>
    <property type="project" value="InterPro"/>
</dbReference>
<dbReference type="GO" id="GO:0004814">
    <property type="term" value="F:arginine-tRNA ligase activity"/>
    <property type="evidence" value="ECO:0007669"/>
    <property type="project" value="InterPro"/>
</dbReference>
<evidence type="ECO:0000259" key="1">
    <source>
        <dbReference type="SMART" id="SM00836"/>
    </source>
</evidence>
<dbReference type="Proteomes" id="UP000729733">
    <property type="component" value="Unassembled WGS sequence"/>
</dbReference>
<feature type="domain" description="DALR anticodon binding" evidence="1">
    <location>
        <begin position="192"/>
        <end position="320"/>
    </location>
</feature>
<dbReference type="SMART" id="SM00836">
    <property type="entry name" value="DALR_1"/>
    <property type="match status" value="1"/>
</dbReference>
<evidence type="ECO:0000313" key="3">
    <source>
        <dbReference type="Proteomes" id="UP000729733"/>
    </source>
</evidence>
<dbReference type="GO" id="GO:0005524">
    <property type="term" value="F:ATP binding"/>
    <property type="evidence" value="ECO:0007669"/>
    <property type="project" value="InterPro"/>
</dbReference>
<dbReference type="EMBL" id="JADWDC010000048">
    <property type="protein sequence ID" value="MCC0178609.1"/>
    <property type="molecule type" value="Genomic_DNA"/>
</dbReference>
<dbReference type="AlphaFoldDB" id="A0A964BS21"/>
<evidence type="ECO:0000313" key="2">
    <source>
        <dbReference type="EMBL" id="MCC0178609.1"/>
    </source>
</evidence>
<dbReference type="Gene3D" id="1.10.730.10">
    <property type="entry name" value="Isoleucyl-tRNA Synthetase, Domain 1"/>
    <property type="match status" value="1"/>
</dbReference>
<keyword evidence="3" id="KW-1185">Reference proteome</keyword>
<dbReference type="InterPro" id="IPR036695">
    <property type="entry name" value="Arg-tRNA-synth_N_sf"/>
</dbReference>
<dbReference type="InterPro" id="IPR008909">
    <property type="entry name" value="DALR_anticod-bd"/>
</dbReference>
<reference evidence="2" key="1">
    <citation type="journal article" date="2021" name="Antonie Van Leeuwenhoek">
        <title>Draft genome and description of Waterburya agarophytonicola gen. nov. sp. nov. (Pleurocapsales, Cyanobacteria): a seaweed symbiont.</title>
        <authorList>
            <person name="Bonthond G."/>
            <person name="Shalygin S."/>
            <person name="Bayer T."/>
            <person name="Weinberger F."/>
        </authorList>
    </citation>
    <scope>NUCLEOTIDE SEQUENCE</scope>
    <source>
        <strain evidence="2">KI4</strain>
    </source>
</reference>
<protein>
    <recommendedName>
        <fullName evidence="1">DALR anticodon binding domain-containing protein</fullName>
    </recommendedName>
</protein>
<accession>A0A964BS21</accession>
<sequence length="320" mass="36695">MDSNVSKETFLHKFLNPPSIPEKIPIAIEDLLKFKLLSALDLYRQKANVALNTEFINRSLRGNIVLLHASIESIYSKIQVDRVLLTSQLTSIVYSSSIALSLAPRVQKKPQIVAEELVDLWDFESDNISTQFHLNLRIDLVESGSINFYLDSKSIASWLDRSLKLLDTKTAVKPNISQSSQLDPTAIALFPVQYVHGRCCSLLRLGEREKLMVFNNRSESISWLDERGDLWLKEVAEFYLLRQLFLVTDLFAKESTNWHKLAFNFSQIIMIFLAECRFLGEIQRETPQKAIARLRLIAIANYWLERILVEKLNIPAPSSL</sequence>
<dbReference type="RefSeq" id="WP_229641710.1">
    <property type="nucleotide sequence ID" value="NZ_JADWDC010000048.1"/>
</dbReference>
<gene>
    <name evidence="2" type="ORF">I4641_16675</name>
</gene>